<keyword evidence="2" id="KW-0812">Transmembrane</keyword>
<dbReference type="EMBL" id="CAJPWZ010003058">
    <property type="protein sequence ID" value="CAG2250612.1"/>
    <property type="molecule type" value="Genomic_DNA"/>
</dbReference>
<proteinExistence type="predicted"/>
<organism evidence="3 4">
    <name type="scientific">Mytilus edulis</name>
    <name type="common">Blue mussel</name>
    <dbReference type="NCBI Taxonomy" id="6550"/>
    <lineage>
        <taxon>Eukaryota</taxon>
        <taxon>Metazoa</taxon>
        <taxon>Spiralia</taxon>
        <taxon>Lophotrochozoa</taxon>
        <taxon>Mollusca</taxon>
        <taxon>Bivalvia</taxon>
        <taxon>Autobranchia</taxon>
        <taxon>Pteriomorphia</taxon>
        <taxon>Mytilida</taxon>
        <taxon>Mytiloidea</taxon>
        <taxon>Mytilidae</taxon>
        <taxon>Mytilinae</taxon>
        <taxon>Mytilus</taxon>
    </lineage>
</organism>
<evidence type="ECO:0000256" key="2">
    <source>
        <dbReference type="SAM" id="Phobius"/>
    </source>
</evidence>
<accession>A0A8S3UZW8</accession>
<dbReference type="Proteomes" id="UP000683360">
    <property type="component" value="Unassembled WGS sequence"/>
</dbReference>
<name>A0A8S3UZW8_MYTED</name>
<feature type="transmembrane region" description="Helical" evidence="2">
    <location>
        <begin position="161"/>
        <end position="180"/>
    </location>
</feature>
<comment type="caution">
    <text evidence="3">The sequence shown here is derived from an EMBL/GenBank/DDBJ whole genome shotgun (WGS) entry which is preliminary data.</text>
</comment>
<gene>
    <name evidence="3" type="ORF">MEDL_62350</name>
</gene>
<evidence type="ECO:0000313" key="3">
    <source>
        <dbReference type="EMBL" id="CAG2250612.1"/>
    </source>
</evidence>
<feature type="transmembrane region" description="Helical" evidence="2">
    <location>
        <begin position="126"/>
        <end position="149"/>
    </location>
</feature>
<protein>
    <submittedName>
        <fullName evidence="3">Uncharacterized protein</fullName>
    </submittedName>
</protein>
<sequence>MGDSNRDGTNYESYPMDFTCVNQYNDQQIAPTYYGNTQPGIFSPSGQQRMYCPGSDVYSYPEPVSVPTLTASEPLTPSGAFNPRESYLYPSMTSTPIPEHCVAENSNNKKSFRNNRNSVIKWRGFFVKWIISIAIVTSVIGGILTMNPFHDVVCWLRENYIVIPTTVFILFMCTVIFKMFEEYQSLQASIGDQEGRPLNDTNDCIYPMTTPKVRRKLTFQPEIPNETILSTGDDKNRSSYRPETQANRTFSGTGKDIWADFLRYFENVAILNGRNNDRKRLIFNDNTKRPSRDIYAWTF</sequence>
<dbReference type="AlphaFoldDB" id="A0A8S3UZW8"/>
<feature type="region of interest" description="Disordered" evidence="1">
    <location>
        <begin position="226"/>
        <end position="247"/>
    </location>
</feature>
<keyword evidence="4" id="KW-1185">Reference proteome</keyword>
<keyword evidence="2" id="KW-0472">Membrane</keyword>
<evidence type="ECO:0000256" key="1">
    <source>
        <dbReference type="SAM" id="MobiDB-lite"/>
    </source>
</evidence>
<keyword evidence="2" id="KW-1133">Transmembrane helix</keyword>
<evidence type="ECO:0000313" key="4">
    <source>
        <dbReference type="Proteomes" id="UP000683360"/>
    </source>
</evidence>
<reference evidence="3" key="1">
    <citation type="submission" date="2021-03" db="EMBL/GenBank/DDBJ databases">
        <authorList>
            <person name="Bekaert M."/>
        </authorList>
    </citation>
    <scope>NUCLEOTIDE SEQUENCE</scope>
</reference>